<dbReference type="InterPro" id="IPR015870">
    <property type="entry name" value="UDP-acyl_N-AcGlcN_deAcase_N"/>
</dbReference>
<dbReference type="PANTHER" id="PTHR33694">
    <property type="entry name" value="UDP-3-O-ACYL-N-ACETYLGLUCOSAMINE DEACETYLASE 1, MITOCHONDRIAL-RELATED"/>
    <property type="match status" value="1"/>
</dbReference>
<dbReference type="GO" id="GO:0016020">
    <property type="term" value="C:membrane"/>
    <property type="evidence" value="ECO:0007669"/>
    <property type="project" value="GOC"/>
</dbReference>
<organism evidence="1 2">
    <name type="scientific">Vitis vinifera</name>
    <name type="common">Grape</name>
    <dbReference type="NCBI Taxonomy" id="29760"/>
    <lineage>
        <taxon>Eukaryota</taxon>
        <taxon>Viridiplantae</taxon>
        <taxon>Streptophyta</taxon>
        <taxon>Embryophyta</taxon>
        <taxon>Tracheophyta</taxon>
        <taxon>Spermatophyta</taxon>
        <taxon>Magnoliopsida</taxon>
        <taxon>eudicotyledons</taxon>
        <taxon>Gunneridae</taxon>
        <taxon>Pentapetalae</taxon>
        <taxon>rosids</taxon>
        <taxon>Vitales</taxon>
        <taxon>Vitaceae</taxon>
        <taxon>Viteae</taxon>
        <taxon>Vitis</taxon>
    </lineage>
</organism>
<dbReference type="SUPFAM" id="SSF54211">
    <property type="entry name" value="Ribosomal protein S5 domain 2-like"/>
    <property type="match status" value="1"/>
</dbReference>
<dbReference type="GO" id="GO:0103117">
    <property type="term" value="F:UDP-3-O-acyl-N-acetylglucosamine deacetylase activity"/>
    <property type="evidence" value="ECO:0007669"/>
    <property type="project" value="InterPro"/>
</dbReference>
<name>A0A438HY19_VITVI</name>
<dbReference type="EMBL" id="QGNW01000166">
    <property type="protein sequence ID" value="RVW89300.1"/>
    <property type="molecule type" value="Genomic_DNA"/>
</dbReference>
<dbReference type="Pfam" id="PF03331">
    <property type="entry name" value="LpxC"/>
    <property type="match status" value="1"/>
</dbReference>
<dbReference type="Gene3D" id="3.30.230.20">
    <property type="entry name" value="lpxc deacetylase, domain 1"/>
    <property type="match status" value="1"/>
</dbReference>
<proteinExistence type="predicted"/>
<sequence length="268" mass="29656">MSVSSALNAFKSSALISWKSLGKLQQTIAGCIERSGITLHSGGVARVKIWPECAGVGRYFDFRSNFIHPSVDYVQESPLCTTLCKDGYKVRTVEHLLSALEAMGVDNCRIEVEGLNGEESSVEVPIFDGSAKEWVEAIEQVGLKVATDQGGNSCEKMIPFLIEPVHVHRNDSFVAAFPYPKVQIIYGIDFPQLEVCYRKGVSMEMVIVGKLREKAGGWCSNVVKEGFRVGLSKARRRGWEAFKSRISFMAGDGRRVKFCKDIWCGDTS</sequence>
<dbReference type="GO" id="GO:0009245">
    <property type="term" value="P:lipid A biosynthetic process"/>
    <property type="evidence" value="ECO:0007669"/>
    <property type="project" value="InterPro"/>
</dbReference>
<evidence type="ECO:0000313" key="2">
    <source>
        <dbReference type="Proteomes" id="UP000288805"/>
    </source>
</evidence>
<reference evidence="1 2" key="1">
    <citation type="journal article" date="2018" name="PLoS Genet.">
        <title>Population sequencing reveals clonal diversity and ancestral inbreeding in the grapevine cultivar Chardonnay.</title>
        <authorList>
            <person name="Roach M.J."/>
            <person name="Johnson D.L."/>
            <person name="Bohlmann J."/>
            <person name="van Vuuren H.J."/>
            <person name="Jones S.J."/>
            <person name="Pretorius I.S."/>
            <person name="Schmidt S.A."/>
            <person name="Borneman A.R."/>
        </authorList>
    </citation>
    <scope>NUCLEOTIDE SEQUENCE [LARGE SCALE GENOMIC DNA]</scope>
    <source>
        <strain evidence="2">cv. Chardonnay</strain>
        <tissue evidence="1">Leaf</tissue>
    </source>
</reference>
<protein>
    <submittedName>
        <fullName evidence="1">Putative UDP-3-O-acyl-N-acetylglucosamine deacetylase 5, mitochondrial</fullName>
    </submittedName>
</protein>
<dbReference type="InterPro" id="IPR004463">
    <property type="entry name" value="UDP-acyl_GlcNac_deAcase"/>
</dbReference>
<gene>
    <name evidence="1" type="primary">LPXC5_0</name>
    <name evidence="1" type="ORF">CK203_032680</name>
</gene>
<accession>A0A438HY19</accession>
<dbReference type="PANTHER" id="PTHR33694:SF1">
    <property type="entry name" value="UDP-3-O-ACYL-N-ACETYLGLUCOSAMINE DEACETYLASE 1, MITOCHONDRIAL-RELATED"/>
    <property type="match status" value="1"/>
</dbReference>
<evidence type="ECO:0000313" key="1">
    <source>
        <dbReference type="EMBL" id="RVW89300.1"/>
    </source>
</evidence>
<dbReference type="InterPro" id="IPR020568">
    <property type="entry name" value="Ribosomal_Su5_D2-typ_SF"/>
</dbReference>
<comment type="caution">
    <text evidence="1">The sequence shown here is derived from an EMBL/GenBank/DDBJ whole genome shotgun (WGS) entry which is preliminary data.</text>
</comment>
<dbReference type="AlphaFoldDB" id="A0A438HY19"/>
<dbReference type="Proteomes" id="UP000288805">
    <property type="component" value="Unassembled WGS sequence"/>
</dbReference>